<sequence>MSGLQPSNQSMGMDPPPYGMGLKYIGLAALSGNGYACYTPNHVPGMTIND</sequence>
<organism evidence="1 2">
    <name type="scientific">Tannerella forsythia</name>
    <name type="common">Bacteroides forsythus</name>
    <dbReference type="NCBI Taxonomy" id="28112"/>
    <lineage>
        <taxon>Bacteria</taxon>
        <taxon>Pseudomonadati</taxon>
        <taxon>Bacteroidota</taxon>
        <taxon>Bacteroidia</taxon>
        <taxon>Bacteroidales</taxon>
        <taxon>Tannerellaceae</taxon>
        <taxon>Tannerella</taxon>
    </lineage>
</organism>
<accession>A0A1D3UPU0</accession>
<protein>
    <submittedName>
        <fullName evidence="1">Uncharacterized protein</fullName>
    </submittedName>
</protein>
<dbReference type="EMBL" id="FMMM01000056">
    <property type="protein sequence ID" value="SCQ22043.1"/>
    <property type="molecule type" value="Genomic_DNA"/>
</dbReference>
<dbReference type="AlphaFoldDB" id="A0A1D3UPU0"/>
<name>A0A1D3UPU0_TANFO</name>
<evidence type="ECO:0000313" key="1">
    <source>
        <dbReference type="EMBL" id="SCQ22043.1"/>
    </source>
</evidence>
<dbReference type="RefSeq" id="WP_155642430.1">
    <property type="nucleotide sequence ID" value="NZ_CAJPTF010000020.1"/>
</dbReference>
<proteinExistence type="predicted"/>
<dbReference type="Proteomes" id="UP000182057">
    <property type="component" value="Unassembled WGS sequence"/>
</dbReference>
<evidence type="ECO:0000313" key="2">
    <source>
        <dbReference type="Proteomes" id="UP000182057"/>
    </source>
</evidence>
<reference evidence="1 2" key="1">
    <citation type="submission" date="2016-09" db="EMBL/GenBank/DDBJ databases">
        <authorList>
            <person name="Capua I."/>
            <person name="De Benedictis P."/>
            <person name="Joannis T."/>
            <person name="Lombin L.H."/>
            <person name="Cattoli G."/>
        </authorList>
    </citation>
    <scope>NUCLEOTIDE SEQUENCE [LARGE SCALE GENOMIC DNA]</scope>
    <source>
        <strain evidence="1 2">UB20</strain>
    </source>
</reference>
<gene>
    <name evidence="1" type="ORF">TFUB20_01577</name>
</gene>